<keyword evidence="5 11" id="KW-0862">Zinc</keyword>
<feature type="compositionally biased region" description="Pro residues" evidence="12">
    <location>
        <begin position="683"/>
        <end position="704"/>
    </location>
</feature>
<dbReference type="InterPro" id="IPR040175">
    <property type="entry name" value="TET1/2/3"/>
</dbReference>
<dbReference type="InterPro" id="IPR024779">
    <property type="entry name" value="2OGFeDO_JBP1/TET_oxygenase_dom"/>
</dbReference>
<comment type="catalytic activity">
    <reaction evidence="9 11">
        <text>a 5-formyl-2'-deoxycytidine in DNA + 2-oxoglutarate + O2 = a 5-carboxyl-2'-deoxycytidine in DNA + succinate + CO2 + H(+)</text>
        <dbReference type="Rhea" id="RHEA:53832"/>
        <dbReference type="Rhea" id="RHEA-COMP:13656"/>
        <dbReference type="Rhea" id="RHEA-COMP:13657"/>
        <dbReference type="ChEBI" id="CHEBI:15378"/>
        <dbReference type="ChEBI" id="CHEBI:15379"/>
        <dbReference type="ChEBI" id="CHEBI:16526"/>
        <dbReference type="ChEBI" id="CHEBI:16810"/>
        <dbReference type="ChEBI" id="CHEBI:30031"/>
        <dbReference type="ChEBI" id="CHEBI:137731"/>
        <dbReference type="ChEBI" id="CHEBI:137732"/>
        <dbReference type="EC" id="1.14.11.80"/>
    </reaction>
</comment>
<feature type="region of interest" description="Disordered" evidence="12">
    <location>
        <begin position="380"/>
        <end position="497"/>
    </location>
</feature>
<dbReference type="InterPro" id="IPR046942">
    <property type="entry name" value="TET_oxygenase"/>
</dbReference>
<evidence type="ECO:0000256" key="9">
    <source>
        <dbReference type="ARBA" id="ARBA00047840"/>
    </source>
</evidence>
<feature type="region of interest" description="Disordered" evidence="12">
    <location>
        <begin position="662"/>
        <end position="771"/>
    </location>
</feature>
<evidence type="ECO:0000256" key="5">
    <source>
        <dbReference type="ARBA" id="ARBA00022833"/>
    </source>
</evidence>
<dbReference type="GO" id="GO:0040029">
    <property type="term" value="P:epigenetic regulation of gene expression"/>
    <property type="evidence" value="ECO:0007669"/>
    <property type="project" value="InterPro"/>
</dbReference>
<evidence type="ECO:0000256" key="8">
    <source>
        <dbReference type="ARBA" id="ARBA00023004"/>
    </source>
</evidence>
<organism evidence="13">
    <name type="scientific">Cyprideis torosa</name>
    <dbReference type="NCBI Taxonomy" id="163714"/>
    <lineage>
        <taxon>Eukaryota</taxon>
        <taxon>Metazoa</taxon>
        <taxon>Ecdysozoa</taxon>
        <taxon>Arthropoda</taxon>
        <taxon>Crustacea</taxon>
        <taxon>Oligostraca</taxon>
        <taxon>Ostracoda</taxon>
        <taxon>Podocopa</taxon>
        <taxon>Podocopida</taxon>
        <taxon>Cytherocopina</taxon>
        <taxon>Cytheroidea</taxon>
        <taxon>Cytherideidae</taxon>
        <taxon>Cyprideis</taxon>
    </lineage>
</organism>
<evidence type="ECO:0000256" key="3">
    <source>
        <dbReference type="ARBA" id="ARBA00022454"/>
    </source>
</evidence>
<dbReference type="PANTHER" id="PTHR23358">
    <property type="entry name" value="METHYLCYTOSINE DIOXYGENASE TET"/>
    <property type="match status" value="1"/>
</dbReference>
<dbReference type="GO" id="GO:0141166">
    <property type="term" value="P:chromosomal 5-methylcytosine DNA demethylation pathway"/>
    <property type="evidence" value="ECO:0007669"/>
    <property type="project" value="UniProtKB-UniRule"/>
</dbReference>
<dbReference type="EC" id="1.14.11.80" evidence="11"/>
<reference evidence="13" key="1">
    <citation type="submission" date="2020-11" db="EMBL/GenBank/DDBJ databases">
        <authorList>
            <person name="Tran Van P."/>
        </authorList>
    </citation>
    <scope>NUCLEOTIDE SEQUENCE</scope>
</reference>
<dbReference type="GO" id="GO:0070579">
    <property type="term" value="F:DNA 5-methylcytosine dioxygenase activity"/>
    <property type="evidence" value="ECO:0007669"/>
    <property type="project" value="UniProtKB-UniRule"/>
</dbReference>
<feature type="compositionally biased region" description="Pro residues" evidence="12">
    <location>
        <begin position="529"/>
        <end position="541"/>
    </location>
</feature>
<evidence type="ECO:0000256" key="11">
    <source>
        <dbReference type="RuleBase" id="RU367064"/>
    </source>
</evidence>
<feature type="region of interest" description="Disordered" evidence="12">
    <location>
        <begin position="529"/>
        <end position="581"/>
    </location>
</feature>
<comment type="similarity">
    <text evidence="2 11">Belongs to the TET family.</text>
</comment>
<comment type="catalytic activity">
    <reaction evidence="10 11">
        <text>a 5-hydroxymethyl-2'-deoxycytidine in DNA + 2-oxoglutarate + O2 = a 5-formyl-2'-deoxycytidine in DNA + succinate + CO2 + H2O</text>
        <dbReference type="Rhea" id="RHEA:53828"/>
        <dbReference type="Rhea" id="RHEA-COMP:13315"/>
        <dbReference type="Rhea" id="RHEA-COMP:13656"/>
        <dbReference type="ChEBI" id="CHEBI:15377"/>
        <dbReference type="ChEBI" id="CHEBI:15379"/>
        <dbReference type="ChEBI" id="CHEBI:16526"/>
        <dbReference type="ChEBI" id="CHEBI:16810"/>
        <dbReference type="ChEBI" id="CHEBI:30031"/>
        <dbReference type="ChEBI" id="CHEBI:136731"/>
        <dbReference type="ChEBI" id="CHEBI:137731"/>
        <dbReference type="EC" id="1.14.11.80"/>
    </reaction>
</comment>
<evidence type="ECO:0000256" key="6">
    <source>
        <dbReference type="ARBA" id="ARBA00022964"/>
    </source>
</evidence>
<evidence type="ECO:0000256" key="7">
    <source>
        <dbReference type="ARBA" id="ARBA00023002"/>
    </source>
</evidence>
<evidence type="ECO:0000256" key="4">
    <source>
        <dbReference type="ARBA" id="ARBA00022723"/>
    </source>
</evidence>
<keyword evidence="7 11" id="KW-0560">Oxidoreductase</keyword>
<comment type="catalytic activity">
    <reaction evidence="11">
        <text>a 5-methyl-2'-deoxycytidine in DNA + 2-oxoglutarate + O2 = a 5-hydroxymethyl-2'-deoxycytidine in DNA + succinate + CO2</text>
        <dbReference type="Rhea" id="RHEA:52636"/>
        <dbReference type="Rhea" id="RHEA-COMP:11370"/>
        <dbReference type="Rhea" id="RHEA-COMP:13315"/>
        <dbReference type="ChEBI" id="CHEBI:15379"/>
        <dbReference type="ChEBI" id="CHEBI:16526"/>
        <dbReference type="ChEBI" id="CHEBI:16810"/>
        <dbReference type="ChEBI" id="CHEBI:30031"/>
        <dbReference type="ChEBI" id="CHEBI:85454"/>
        <dbReference type="ChEBI" id="CHEBI:136731"/>
        <dbReference type="EC" id="1.14.11.80"/>
    </reaction>
</comment>
<dbReference type="AlphaFoldDB" id="A0A7R8W372"/>
<gene>
    <name evidence="13" type="ORF">CTOB1V02_LOCUS1947</name>
</gene>
<evidence type="ECO:0000313" key="13">
    <source>
        <dbReference type="EMBL" id="CAD7223975.1"/>
    </source>
</evidence>
<evidence type="ECO:0000256" key="10">
    <source>
        <dbReference type="ARBA" id="ARBA00049431"/>
    </source>
</evidence>
<sequence>MIGRKMKGGLEFVEGSVPAYGEQRWIRLEQEKGKVEEGERPQWFLSFPFELSETKFLLRSKRLDNNALRFPPDTGPFYSQLGTAPSFPELVALLEARTNEKHGGGLRIERMLYTGKEGRTQSGCPIAKWILRRGSEAEKYLVLVKEREGHSCPGTWMVVAIVVWDGIVKAQADYVYDLLVHKLTNFGISTARGCSTNERRTCACQGETPETAGMSYFFGCSWSMFYNMCKYARSRGPRKFKLEQEREEQELELHIGNLASAITPVFYRVAPEAFGVMSQYDNLAKECRVGQSPFSGITACMDFCSHSHKDIHNMDSGCSVVVSLLNPRIQHSPANEQLHVYPFYRMDLRSHPNDPDLGQRIQDGRLEVLNKFRTETKIRSVPLRPCREQNNRYKATKKKRPATATANTDEEKRGRPRKFPSTPGGTNNVPSPQPPQQQQSSAWEPPAVSAAQSYQQPDPLHVLTSMGPPLSSSMPRQSPQPSWASPTSGWGQQHLDFPFLRDPNEAKILHDAFKTNEAHSLGLSPYPPPSPFYSPPAPSIPSPVTHHAPAPAPPRPQQPQQAPAPPAQNAAAAANDAANQPKVRHVPCDNTEAFVDDSMGSVGISLTHGSLLFQVSKLESHASTALRYPNRRQPTRISIEFYQHKRLIFPLHGYEEWEKKMETKKENAAKEKAAAAKQQQANPPQPSPPPPPQPPAPQPIPHAQPPNSMEPLHSLTPPMAHQFHHPQAHFPPPPPPHQFHNPPKIEHLLPSLFQSPSAWPHPAFDGSWGTS</sequence>
<evidence type="ECO:0000256" key="2">
    <source>
        <dbReference type="ARBA" id="ARBA00007502"/>
    </source>
</evidence>
<keyword evidence="3" id="KW-0158">Chromosome</keyword>
<accession>A0A7R8W372</accession>
<name>A0A7R8W372_9CRUS</name>
<comment type="function">
    <text evidence="11">Dioxygenase that catalyzes the conversion of the modified genomic base 5-methylcytosine (5mC) into 5-hydroxymethylcytosine (5hmC) and plays a key role in epigenetic chromatin reprogramming during embryonic development.</text>
</comment>
<dbReference type="GO" id="GO:0005694">
    <property type="term" value="C:chromosome"/>
    <property type="evidence" value="ECO:0007669"/>
    <property type="project" value="UniProtKB-SubCell"/>
</dbReference>
<comment type="cofactor">
    <cofactor evidence="11">
        <name>Zn(2+)</name>
        <dbReference type="ChEBI" id="CHEBI:29105"/>
    </cofactor>
    <text evidence="11">The zinc ions have a structural role.</text>
</comment>
<proteinExistence type="inferred from homology"/>
<dbReference type="PANTHER" id="PTHR23358:SF6">
    <property type="entry name" value="METHYLCYTOSINE DIOXYGENASE TET"/>
    <property type="match status" value="1"/>
</dbReference>
<keyword evidence="8 11" id="KW-0408">Iron</keyword>
<evidence type="ECO:0000256" key="1">
    <source>
        <dbReference type="ARBA" id="ARBA00004286"/>
    </source>
</evidence>
<dbReference type="GO" id="GO:0045944">
    <property type="term" value="P:positive regulation of transcription by RNA polymerase II"/>
    <property type="evidence" value="ECO:0007669"/>
    <property type="project" value="TreeGrafter"/>
</dbReference>
<protein>
    <recommendedName>
        <fullName evidence="11">Methylcytosine dioxygenase TET</fullName>
        <ecNumber evidence="11">1.14.11.80</ecNumber>
    </recommendedName>
</protein>
<keyword evidence="6 11" id="KW-0223">Dioxygenase</keyword>
<feature type="compositionally biased region" description="Low complexity" evidence="12">
    <location>
        <begin position="567"/>
        <end position="581"/>
    </location>
</feature>
<dbReference type="OrthoDB" id="8854879at2759"/>
<dbReference type="GO" id="GO:0005634">
    <property type="term" value="C:nucleus"/>
    <property type="evidence" value="ECO:0007669"/>
    <property type="project" value="UniProtKB-UniRule"/>
</dbReference>
<dbReference type="GO" id="GO:0008270">
    <property type="term" value="F:zinc ion binding"/>
    <property type="evidence" value="ECO:0007669"/>
    <property type="project" value="UniProtKB-UniRule"/>
</dbReference>
<dbReference type="SMART" id="SM01333">
    <property type="entry name" value="Tet_JBP"/>
    <property type="match status" value="1"/>
</dbReference>
<feature type="compositionally biased region" description="Pro residues" evidence="12">
    <location>
        <begin position="550"/>
        <end position="566"/>
    </location>
</feature>
<dbReference type="Pfam" id="PF12851">
    <property type="entry name" value="Tet_JBP"/>
    <property type="match status" value="1"/>
</dbReference>
<feature type="compositionally biased region" description="Basic and acidic residues" evidence="12">
    <location>
        <begin position="662"/>
        <end position="674"/>
    </location>
</feature>
<keyword evidence="4 11" id="KW-0479">Metal-binding</keyword>
<evidence type="ECO:0000256" key="12">
    <source>
        <dbReference type="SAM" id="MobiDB-lite"/>
    </source>
</evidence>
<comment type="cofactor">
    <cofactor evidence="11">
        <name>Fe(2+)</name>
        <dbReference type="ChEBI" id="CHEBI:29033"/>
    </cofactor>
    <text evidence="11">Binds 1 Fe(2+) ion per subunit.</text>
</comment>
<comment type="subcellular location">
    <subcellularLocation>
        <location evidence="1">Chromosome</location>
    </subcellularLocation>
</comment>
<dbReference type="EMBL" id="OB660284">
    <property type="protein sequence ID" value="CAD7223975.1"/>
    <property type="molecule type" value="Genomic_DNA"/>
</dbReference>
<feature type="compositionally biased region" description="Low complexity" evidence="12">
    <location>
        <begin position="468"/>
        <end position="482"/>
    </location>
</feature>